<proteinExistence type="inferred from homology"/>
<keyword evidence="9" id="KW-1185">Reference proteome</keyword>
<organism evidence="8 9">
    <name type="scientific">Mycetomoellerius zeteki</name>
    <dbReference type="NCBI Taxonomy" id="64791"/>
    <lineage>
        <taxon>Eukaryota</taxon>
        <taxon>Metazoa</taxon>
        <taxon>Ecdysozoa</taxon>
        <taxon>Arthropoda</taxon>
        <taxon>Hexapoda</taxon>
        <taxon>Insecta</taxon>
        <taxon>Pterygota</taxon>
        <taxon>Neoptera</taxon>
        <taxon>Endopterygota</taxon>
        <taxon>Hymenoptera</taxon>
        <taxon>Apocrita</taxon>
        <taxon>Aculeata</taxon>
        <taxon>Formicoidea</taxon>
        <taxon>Formicidae</taxon>
        <taxon>Myrmicinae</taxon>
        <taxon>Mycetomoellerius</taxon>
    </lineage>
</organism>
<evidence type="ECO:0000313" key="8">
    <source>
        <dbReference type="EMBL" id="KYQ51287.1"/>
    </source>
</evidence>
<feature type="coiled-coil region" evidence="6">
    <location>
        <begin position="555"/>
        <end position="582"/>
    </location>
</feature>
<dbReference type="GO" id="GO:0016239">
    <property type="term" value="P:positive regulation of macroautophagy"/>
    <property type="evidence" value="ECO:0007669"/>
    <property type="project" value="TreeGrafter"/>
</dbReference>
<dbReference type="GO" id="GO:0016684">
    <property type="term" value="F:oxidoreductase activity, acting on peroxide as acceptor"/>
    <property type="evidence" value="ECO:0007669"/>
    <property type="project" value="TreeGrafter"/>
</dbReference>
<dbReference type="GO" id="GO:0005634">
    <property type="term" value="C:nucleus"/>
    <property type="evidence" value="ECO:0007669"/>
    <property type="project" value="InterPro"/>
</dbReference>
<protein>
    <submittedName>
        <fullName evidence="8">Sestrin like protein</fullName>
    </submittedName>
</protein>
<evidence type="ECO:0000256" key="1">
    <source>
        <dbReference type="ARBA" id="ARBA00004496"/>
    </source>
</evidence>
<keyword evidence="3" id="KW-0963">Cytoplasm</keyword>
<accession>A0A151WU43</accession>
<comment type="catalytic activity">
    <reaction evidence="5">
        <text>a hydroperoxide + L-cysteinyl-[protein] = S-hydroxy-L-cysteinyl-[protein] + an alcohol</text>
        <dbReference type="Rhea" id="RHEA:67124"/>
        <dbReference type="Rhea" id="RHEA-COMP:10131"/>
        <dbReference type="Rhea" id="RHEA-COMP:17193"/>
        <dbReference type="ChEBI" id="CHEBI:29950"/>
        <dbReference type="ChEBI" id="CHEBI:30879"/>
        <dbReference type="ChEBI" id="CHEBI:35924"/>
        <dbReference type="ChEBI" id="CHEBI:61973"/>
    </reaction>
    <physiologicalReaction direction="left-to-right" evidence="5">
        <dbReference type="Rhea" id="RHEA:67125"/>
    </physiologicalReaction>
</comment>
<dbReference type="Pfam" id="PF04636">
    <property type="entry name" value="PA26"/>
    <property type="match status" value="1"/>
</dbReference>
<evidence type="ECO:0000313" key="9">
    <source>
        <dbReference type="Proteomes" id="UP000075809"/>
    </source>
</evidence>
<gene>
    <name evidence="8" type="ORF">ALC60_09578</name>
</gene>
<dbReference type="GO" id="GO:0005737">
    <property type="term" value="C:cytoplasm"/>
    <property type="evidence" value="ECO:0007669"/>
    <property type="project" value="UniProtKB-SubCell"/>
</dbReference>
<evidence type="ECO:0000256" key="6">
    <source>
        <dbReference type="SAM" id="Coils"/>
    </source>
</evidence>
<evidence type="ECO:0000256" key="5">
    <source>
        <dbReference type="ARBA" id="ARBA00049242"/>
    </source>
</evidence>
<reference evidence="8 9" key="1">
    <citation type="submission" date="2015-09" db="EMBL/GenBank/DDBJ databases">
        <title>Trachymyrmex zeteki WGS genome.</title>
        <authorList>
            <person name="Nygaard S."/>
            <person name="Hu H."/>
            <person name="Boomsma J."/>
            <person name="Zhang G."/>
        </authorList>
    </citation>
    <scope>NUCLEOTIDE SEQUENCE [LARGE SCALE GENOMIC DNA]</scope>
    <source>
        <strain evidence="8">Tzet28-1</strain>
        <tissue evidence="8">Whole body</tissue>
    </source>
</reference>
<comment type="subcellular location">
    <subcellularLocation>
        <location evidence="1">Cytoplasm</location>
    </subcellularLocation>
</comment>
<dbReference type="InterPro" id="IPR006730">
    <property type="entry name" value="Sestrin"/>
</dbReference>
<dbReference type="FunFam" id="1.20.1290.10:FF:000001">
    <property type="entry name" value="Sestrin 1"/>
    <property type="match status" value="1"/>
</dbReference>
<evidence type="ECO:0000256" key="7">
    <source>
        <dbReference type="SAM" id="MobiDB-lite"/>
    </source>
</evidence>
<evidence type="ECO:0000256" key="2">
    <source>
        <dbReference type="ARBA" id="ARBA00008350"/>
    </source>
</evidence>
<dbReference type="GO" id="GO:0071233">
    <property type="term" value="P:cellular response to L-leucine"/>
    <property type="evidence" value="ECO:0007669"/>
    <property type="project" value="TreeGrafter"/>
</dbReference>
<dbReference type="PANTHER" id="PTHR12474">
    <property type="entry name" value="P53 REGULATED PA26 NUCLEAR PROTEIN SESTRIN"/>
    <property type="match status" value="1"/>
</dbReference>
<dbReference type="AlphaFoldDB" id="A0A151WU43"/>
<keyword evidence="4" id="KW-0560">Oxidoreductase</keyword>
<keyword evidence="6" id="KW-0175">Coiled coil</keyword>
<comment type="similarity">
    <text evidence="2">Belongs to the sestrin family.</text>
</comment>
<dbReference type="PANTHER" id="PTHR12474:SF0">
    <property type="entry name" value="SESTRIN HOMOLOG"/>
    <property type="match status" value="1"/>
</dbReference>
<dbReference type="EMBL" id="KQ982748">
    <property type="protein sequence ID" value="KYQ51287.1"/>
    <property type="molecule type" value="Genomic_DNA"/>
</dbReference>
<feature type="region of interest" description="Disordered" evidence="7">
    <location>
        <begin position="506"/>
        <end position="548"/>
    </location>
</feature>
<dbReference type="STRING" id="64791.A0A151WU43"/>
<feature type="region of interest" description="Disordered" evidence="7">
    <location>
        <begin position="77"/>
        <end position="99"/>
    </location>
</feature>
<evidence type="ECO:0000256" key="3">
    <source>
        <dbReference type="ARBA" id="ARBA00022490"/>
    </source>
</evidence>
<dbReference type="GO" id="GO:0070728">
    <property type="term" value="F:L-leucine binding"/>
    <property type="evidence" value="ECO:0007669"/>
    <property type="project" value="TreeGrafter"/>
</dbReference>
<dbReference type="GO" id="GO:1904262">
    <property type="term" value="P:negative regulation of TORC1 signaling"/>
    <property type="evidence" value="ECO:0007669"/>
    <property type="project" value="UniProtKB-ARBA"/>
</dbReference>
<evidence type="ECO:0000256" key="4">
    <source>
        <dbReference type="ARBA" id="ARBA00023002"/>
    </source>
</evidence>
<dbReference type="GO" id="GO:1990253">
    <property type="term" value="P:cellular response to leucine starvation"/>
    <property type="evidence" value="ECO:0007669"/>
    <property type="project" value="TreeGrafter"/>
</dbReference>
<dbReference type="GO" id="GO:1901031">
    <property type="term" value="P:regulation of response to reactive oxygen species"/>
    <property type="evidence" value="ECO:0007669"/>
    <property type="project" value="InterPro"/>
</dbReference>
<dbReference type="Proteomes" id="UP000075809">
    <property type="component" value="Unassembled WGS sequence"/>
</dbReference>
<dbReference type="InterPro" id="IPR029032">
    <property type="entry name" value="AhpD-like"/>
</dbReference>
<dbReference type="SUPFAM" id="SSF69118">
    <property type="entry name" value="AhpD-like"/>
    <property type="match status" value="1"/>
</dbReference>
<name>A0A151WU43_9HYME</name>
<dbReference type="Gene3D" id="1.20.1290.10">
    <property type="entry name" value="AhpD-like"/>
    <property type="match status" value="1"/>
</dbReference>
<sequence length="777" mass="88266">MEALAASARLHNSGCKELNSRNAALMFISFGGLIRNFAHFGEISSSCSRDLPGINKRTPHVDVSTRRCHLADARVSGDRSNRTFPDATRTIKPAPATSAGSQQVESSCWRLYNRVNIFRTIRVALKSPKIFDNIETVDKSRVIVFSVAGWSAVVNEYDVIGPGLVPVFEIVIKNLGTTQVEGLSGRNRGIVSIIIGQSVFVESNMAHRDRIWASLRVVTRTRVAETHLRLFLRHNGCVTRFFSPYETVITEDAQCDVSHLRSRVTSGVGRSIFLGESRRQSEKSLAVYVRVPGRVITAYFQSACDSSTARRVGANKRSAHLRETNLAGDEEFELTNRLTHVLLMDAFLQNNRLDHVSRVMSSHPSYLEHFLRTQQFILRGDGPLPYDYRHLIAIMAAGRHQCSYLINLQKGEFLLQGGDPSWLQGLRSIPGKLQDLYEINKILAHRPWLLNKSHIEKLTKGDDNWSLAEVVHAIVLLAHFHSLSSFVFSCGVNEELDNVTGHHYKENIQDNSSNIPPAKDKLTSPKKIPNGDGKTENIPSPPSSPSIVGEQEVGVETLMERMKRLSEKSESYQITQEELSKRFETVETQSAELAAAPQRSSSVLDSDIGLFIEDPTFIYQDFAKRGQLNDIPTFRVQDYSWDDHGYSLVNRLYNDVGNLLDDKFKTAYNLTYYTMGTHNKVDTSRFRRAIWNYIQCMFGIRHDDYDYNEVNQLLERSLKTFIKSAVCYPERVTKRDYDRVMREFKHSEKVHVNLMILEARMQAELLYALRAVMRYMT</sequence>